<name>A0ABQ2XUP0_9BURK</name>
<protein>
    <recommendedName>
        <fullName evidence="4">Lipoprotein</fullName>
    </recommendedName>
</protein>
<feature type="signal peptide" evidence="1">
    <location>
        <begin position="1"/>
        <end position="18"/>
    </location>
</feature>
<accession>A0ABQ2XUP0</accession>
<evidence type="ECO:0000313" key="3">
    <source>
        <dbReference type="Proteomes" id="UP000653343"/>
    </source>
</evidence>
<evidence type="ECO:0000256" key="1">
    <source>
        <dbReference type="SAM" id="SignalP"/>
    </source>
</evidence>
<proteinExistence type="predicted"/>
<evidence type="ECO:0008006" key="4">
    <source>
        <dbReference type="Google" id="ProtNLM"/>
    </source>
</evidence>
<keyword evidence="3" id="KW-1185">Reference proteome</keyword>
<dbReference type="EMBL" id="BMYU01000002">
    <property type="protein sequence ID" value="GGX35159.1"/>
    <property type="molecule type" value="Genomic_DNA"/>
</dbReference>
<keyword evidence="1" id="KW-0732">Signal</keyword>
<sequence>MKKSVLYSVLLSCAVLSACGGGSGGSGSGSGSSSGGTGTPSQTAPGGIYLGYYAEDPKTNPEDPTLGAFVLNLPSGNSSFSGAMFFTYVGCQSENVGVVTGNKTDAGIAGNWSGSLDGVMNTGSYTGSWQAASQSYSGTFTNAGGKQFRDLRPCIQYYIAPNGSFEMFAAEKLIPDTFQISVTGRTLSWSNVNGSSVALVYVMNPQIVQTSGNPVVWQTIVPASGSVTIPQTVNLKAGSDYLVGVALTSDSLQRLAFGSKRFTAQ</sequence>
<gene>
    <name evidence="2" type="ORF">GCM10010946_10630</name>
</gene>
<dbReference type="PROSITE" id="PS51257">
    <property type="entry name" value="PROKAR_LIPOPROTEIN"/>
    <property type="match status" value="1"/>
</dbReference>
<organism evidence="2 3">
    <name type="scientific">Undibacterium squillarum</name>
    <dbReference type="NCBI Taxonomy" id="1131567"/>
    <lineage>
        <taxon>Bacteria</taxon>
        <taxon>Pseudomonadati</taxon>
        <taxon>Pseudomonadota</taxon>
        <taxon>Betaproteobacteria</taxon>
        <taxon>Burkholderiales</taxon>
        <taxon>Oxalobacteraceae</taxon>
        <taxon>Undibacterium</taxon>
    </lineage>
</organism>
<comment type="caution">
    <text evidence="2">The sequence shown here is derived from an EMBL/GenBank/DDBJ whole genome shotgun (WGS) entry which is preliminary data.</text>
</comment>
<feature type="chain" id="PRO_5046219592" description="Lipoprotein" evidence="1">
    <location>
        <begin position="19"/>
        <end position="265"/>
    </location>
</feature>
<dbReference type="Proteomes" id="UP000653343">
    <property type="component" value="Unassembled WGS sequence"/>
</dbReference>
<reference evidence="3" key="1">
    <citation type="journal article" date="2019" name="Int. J. Syst. Evol. Microbiol.">
        <title>The Global Catalogue of Microorganisms (GCM) 10K type strain sequencing project: providing services to taxonomists for standard genome sequencing and annotation.</title>
        <authorList>
            <consortium name="The Broad Institute Genomics Platform"/>
            <consortium name="The Broad Institute Genome Sequencing Center for Infectious Disease"/>
            <person name="Wu L."/>
            <person name="Ma J."/>
        </authorList>
    </citation>
    <scope>NUCLEOTIDE SEQUENCE [LARGE SCALE GENOMIC DNA]</scope>
    <source>
        <strain evidence="3">KCTC 23917</strain>
    </source>
</reference>
<dbReference type="RefSeq" id="WP_189356014.1">
    <property type="nucleotide sequence ID" value="NZ_BMYU01000002.1"/>
</dbReference>
<evidence type="ECO:0000313" key="2">
    <source>
        <dbReference type="EMBL" id="GGX35159.1"/>
    </source>
</evidence>